<evidence type="ECO:0000313" key="2">
    <source>
        <dbReference type="Proteomes" id="UP000233553"/>
    </source>
</evidence>
<dbReference type="Proteomes" id="UP000233553">
    <property type="component" value="Unassembled WGS sequence"/>
</dbReference>
<dbReference type="AlphaFoldDB" id="A0A2N0WEC1"/>
<dbReference type="RefSeq" id="WP_101236475.1">
    <property type="nucleotide sequence ID" value="NZ_PISJ01000013.1"/>
</dbReference>
<comment type="caution">
    <text evidence="1">The sequence shown here is derived from an EMBL/GenBank/DDBJ whole genome shotgun (WGS) entry which is preliminary data.</text>
</comment>
<proteinExistence type="predicted"/>
<sequence length="185" mass="21306">MFVQLDHLKTKKLQSDLDAIQAVFEVFLFDVIHQTESSNTLTIHQQMLFNCESLALEKTLDLNSLAIEQLDRSLVDIDCLDRSDLFSGHNWFLSLLEAIIDPPYGTTLAPSNRAAFFRAFLQLCLFTEKDCEIYDWVGYPGSAREESSEWNDYFELGREWWGNWCLTIYSPEQNKGCLLLASSTD</sequence>
<gene>
    <name evidence="1" type="ORF">CW311_10455</name>
</gene>
<organism evidence="1 2">
    <name type="scientific">Acinetobacter proteolyticus</name>
    <dbReference type="NCBI Taxonomy" id="1776741"/>
    <lineage>
        <taxon>Bacteria</taxon>
        <taxon>Pseudomonadati</taxon>
        <taxon>Pseudomonadota</taxon>
        <taxon>Gammaproteobacteria</taxon>
        <taxon>Moraxellales</taxon>
        <taxon>Moraxellaceae</taxon>
        <taxon>Acinetobacter</taxon>
    </lineage>
</organism>
<protein>
    <submittedName>
        <fullName evidence="1">Uncharacterized protein</fullName>
    </submittedName>
</protein>
<accession>A0A2N0WEC1</accession>
<evidence type="ECO:0000313" key="1">
    <source>
        <dbReference type="EMBL" id="PKF33234.1"/>
    </source>
</evidence>
<name>A0A2N0WEC1_9GAMM</name>
<reference evidence="1 2" key="1">
    <citation type="submission" date="2017-12" db="EMBL/GenBank/DDBJ databases">
        <title>Draft Genome sequences of multiple microbial strains isolated from spacecraft associated surfaces.</title>
        <authorList>
            <person name="Seuylemezian A."/>
            <person name="Vaishampayan P."/>
            <person name="Venkateswaran K."/>
        </authorList>
    </citation>
    <scope>NUCLEOTIDE SEQUENCE [LARGE SCALE GENOMIC DNA]</scope>
    <source>
        <strain evidence="1 2">2P01AA</strain>
    </source>
</reference>
<dbReference type="EMBL" id="PISJ01000013">
    <property type="protein sequence ID" value="PKF33234.1"/>
    <property type="molecule type" value="Genomic_DNA"/>
</dbReference>